<accession>A0AAJ1MPU9</accession>
<reference evidence="2 3" key="1">
    <citation type="submission" date="2022-12" db="EMBL/GenBank/DDBJ databases">
        <title>Metagenome assembled genome from gulf of manar.</title>
        <authorList>
            <person name="Kohli P."/>
            <person name="Pk S."/>
            <person name="Venkata Ramana C."/>
            <person name="Sasikala C."/>
        </authorList>
    </citation>
    <scope>NUCLEOTIDE SEQUENCE [LARGE SCALE GENOMIC DNA]</scope>
    <source>
        <strain evidence="2">JB008</strain>
    </source>
</reference>
<sequence>MKLRLFDIVALIISISIFFLFFMYGRALSSENGYLLIQDESGEYLYPMDADRTITVEGPVGESVIVIEDGAAHFEHSDCKDKLCVLMGDISEGGEWAACLPNRVMILVEGGEDEIETDTLSY</sequence>
<evidence type="ECO:0000313" key="2">
    <source>
        <dbReference type="EMBL" id="MDC7228424.1"/>
    </source>
</evidence>
<proteinExistence type="predicted"/>
<protein>
    <submittedName>
        <fullName evidence="2">NusG domain II-containing protein</fullName>
    </submittedName>
</protein>
<feature type="transmembrane region" description="Helical" evidence="1">
    <location>
        <begin position="6"/>
        <end position="24"/>
    </location>
</feature>
<dbReference type="Pfam" id="PF07009">
    <property type="entry name" value="NusG_II"/>
    <property type="match status" value="1"/>
</dbReference>
<comment type="caution">
    <text evidence="2">The sequence shown here is derived from an EMBL/GenBank/DDBJ whole genome shotgun (WGS) entry which is preliminary data.</text>
</comment>
<gene>
    <name evidence="2" type="ORF">PQJ61_16805</name>
</gene>
<keyword evidence="1" id="KW-0812">Transmembrane</keyword>
<keyword evidence="1" id="KW-0472">Membrane</keyword>
<keyword evidence="1" id="KW-1133">Transmembrane helix</keyword>
<dbReference type="AlphaFoldDB" id="A0AAJ1MPU9"/>
<dbReference type="Proteomes" id="UP001221217">
    <property type="component" value="Unassembled WGS sequence"/>
</dbReference>
<evidence type="ECO:0000256" key="1">
    <source>
        <dbReference type="SAM" id="Phobius"/>
    </source>
</evidence>
<name>A0AAJ1MPU9_9SPIO</name>
<evidence type="ECO:0000313" key="3">
    <source>
        <dbReference type="Proteomes" id="UP001221217"/>
    </source>
</evidence>
<dbReference type="CDD" id="cd09910">
    <property type="entry name" value="NGN-insert_like"/>
    <property type="match status" value="1"/>
</dbReference>
<dbReference type="Gene3D" id="2.60.320.10">
    <property type="entry name" value="N-utilization substance G protein NusG, insert domain"/>
    <property type="match status" value="1"/>
</dbReference>
<dbReference type="InterPro" id="IPR038690">
    <property type="entry name" value="NusG_2_sf"/>
</dbReference>
<dbReference type="EMBL" id="JAQQAL010000046">
    <property type="protein sequence ID" value="MDC7228424.1"/>
    <property type="molecule type" value="Genomic_DNA"/>
</dbReference>
<organism evidence="2 3">
    <name type="scientific">Candidatus Thalassospirochaeta sargassi</name>
    <dbReference type="NCBI Taxonomy" id="3119039"/>
    <lineage>
        <taxon>Bacteria</taxon>
        <taxon>Pseudomonadati</taxon>
        <taxon>Spirochaetota</taxon>
        <taxon>Spirochaetia</taxon>
        <taxon>Spirochaetales</taxon>
        <taxon>Spirochaetaceae</taxon>
        <taxon>Candidatus Thalassospirochaeta</taxon>
    </lineage>
</organism>